<dbReference type="Gene3D" id="1.20.1270.70">
    <property type="entry name" value="Designed single chain three-helix bundle"/>
    <property type="match status" value="1"/>
</dbReference>
<dbReference type="EMBL" id="CAEZXA010000167">
    <property type="protein sequence ID" value="CAB4685275.1"/>
    <property type="molecule type" value="Genomic_DNA"/>
</dbReference>
<evidence type="ECO:0000313" key="4">
    <source>
        <dbReference type="EMBL" id="CAB4685275.1"/>
    </source>
</evidence>
<protein>
    <submittedName>
        <fullName evidence="6">Unannotated protein</fullName>
    </submittedName>
</protein>
<organism evidence="6">
    <name type="scientific">freshwater metagenome</name>
    <dbReference type="NCBI Taxonomy" id="449393"/>
    <lineage>
        <taxon>unclassified sequences</taxon>
        <taxon>metagenomes</taxon>
        <taxon>ecological metagenomes</taxon>
    </lineage>
</organism>
<evidence type="ECO:0000313" key="5">
    <source>
        <dbReference type="EMBL" id="CAB4756612.1"/>
    </source>
</evidence>
<keyword evidence="2" id="KW-0812">Transmembrane</keyword>
<evidence type="ECO:0000313" key="6">
    <source>
        <dbReference type="EMBL" id="CAB5046955.1"/>
    </source>
</evidence>
<name>A0A6J7T092_9ZZZZ</name>
<dbReference type="SUPFAM" id="SSF57997">
    <property type="entry name" value="Tropomyosin"/>
    <property type="match status" value="1"/>
</dbReference>
<evidence type="ECO:0000256" key="1">
    <source>
        <dbReference type="SAM" id="Coils"/>
    </source>
</evidence>
<feature type="coiled-coil region" evidence="1">
    <location>
        <begin position="65"/>
        <end position="120"/>
    </location>
</feature>
<sequence>MPKNHTPAHIAFDSPQKGFTMAISDTARLDMLAGLRTHVGEAVANTLIEHLPPGGWYDVARTADIDKLEARFDRLDARFDRLEARVDKLEARIDKLEDRIDKLEARLDDRIDQLAQKIETNTKWMIGISLTYGIGILGALVTFMVASLN</sequence>
<evidence type="ECO:0000256" key="2">
    <source>
        <dbReference type="SAM" id="Phobius"/>
    </source>
</evidence>
<reference evidence="6" key="1">
    <citation type="submission" date="2020-05" db="EMBL/GenBank/DDBJ databases">
        <authorList>
            <person name="Chiriac C."/>
            <person name="Salcher M."/>
            <person name="Ghai R."/>
            <person name="Kavagutti S V."/>
        </authorList>
    </citation>
    <scope>NUCLEOTIDE SEQUENCE</scope>
</reference>
<evidence type="ECO:0000313" key="3">
    <source>
        <dbReference type="EMBL" id="CAB4367290.1"/>
    </source>
</evidence>
<dbReference type="EMBL" id="CAFBQH010000020">
    <property type="protein sequence ID" value="CAB5046955.1"/>
    <property type="molecule type" value="Genomic_DNA"/>
</dbReference>
<accession>A0A6J7T092</accession>
<keyword evidence="2" id="KW-0472">Membrane</keyword>
<gene>
    <name evidence="4" type="ORF">UFOPK2334_01423</name>
    <name evidence="5" type="ORF">UFOPK2870_00368</name>
    <name evidence="3" type="ORF">UFOPK4179_00071</name>
    <name evidence="6" type="ORF">UFOPK4293_00467</name>
</gene>
<dbReference type="EMBL" id="CAEZZL010000016">
    <property type="protein sequence ID" value="CAB4756612.1"/>
    <property type="molecule type" value="Genomic_DNA"/>
</dbReference>
<dbReference type="EMBL" id="CAETWZ010000003">
    <property type="protein sequence ID" value="CAB4367290.1"/>
    <property type="molecule type" value="Genomic_DNA"/>
</dbReference>
<keyword evidence="2" id="KW-1133">Transmembrane helix</keyword>
<proteinExistence type="predicted"/>
<feature type="transmembrane region" description="Helical" evidence="2">
    <location>
        <begin position="124"/>
        <end position="146"/>
    </location>
</feature>
<keyword evidence="1" id="KW-0175">Coiled coil</keyword>
<dbReference type="AlphaFoldDB" id="A0A6J7T092"/>